<proteinExistence type="inferred from homology"/>
<dbReference type="InterPro" id="IPR036227">
    <property type="entry name" value="Ribosomal_uL15/eL18_sf"/>
</dbReference>
<dbReference type="HAMAP" id="MF_01341">
    <property type="entry name" value="Ribosomal_uL15"/>
    <property type="match status" value="1"/>
</dbReference>
<evidence type="ECO:0000256" key="6">
    <source>
        <dbReference type="RuleBase" id="RU003888"/>
    </source>
</evidence>
<dbReference type="PROSITE" id="PS00475">
    <property type="entry name" value="RIBOSOMAL_L15"/>
    <property type="match status" value="1"/>
</dbReference>
<comment type="function">
    <text evidence="5">Binds to the 23S rRNA.</text>
</comment>
<organism evidence="9 10">
    <name type="scientific">Stygiolobus caldivivus</name>
    <dbReference type="NCBI Taxonomy" id="2824673"/>
    <lineage>
        <taxon>Archaea</taxon>
        <taxon>Thermoproteota</taxon>
        <taxon>Thermoprotei</taxon>
        <taxon>Sulfolobales</taxon>
        <taxon>Sulfolobaceae</taxon>
        <taxon>Stygiolobus</taxon>
    </lineage>
</organism>
<reference evidence="9 10" key="1">
    <citation type="submission" date="2021-04" db="EMBL/GenBank/DDBJ databases">
        <title>Complete genome sequence of Stygiolobus sp. KN-1.</title>
        <authorList>
            <person name="Nakamura K."/>
            <person name="Sakai H."/>
            <person name="Kurosawa N."/>
        </authorList>
    </citation>
    <scope>NUCLEOTIDE SEQUENCE [LARGE SCALE GENOMIC DNA]</scope>
    <source>
        <strain evidence="9 10">KN-1</strain>
    </source>
</reference>
<protein>
    <recommendedName>
        <fullName evidence="4 5">Large ribosomal subunit protein uL15</fullName>
    </recommendedName>
</protein>
<evidence type="ECO:0000256" key="1">
    <source>
        <dbReference type="ARBA" id="ARBA00007320"/>
    </source>
</evidence>
<sequence>MVVRKEKKSRKYRGYRTHGWGTKGQHRDRGKEGGRAIGMHKEKWSWLVKYGEGWYGKHGFRNPTSKLVSSINLRMLQNLIDNGTLKMVSEGGKNIIDLEQYGYDKLLGGGTLSQPVIIKVKYATEKAMEKIKQLGGEIILTSKE</sequence>
<dbReference type="GeneID" id="66163687"/>
<evidence type="ECO:0000259" key="8">
    <source>
        <dbReference type="Pfam" id="PF00828"/>
    </source>
</evidence>
<keyword evidence="5" id="KW-0699">rRNA-binding</keyword>
<keyword evidence="3 5" id="KW-0687">Ribonucleoprotein</keyword>
<accession>A0A8D5U8F1</accession>
<dbReference type="InterPro" id="IPR027386">
    <property type="entry name" value="Rbsml_uL15_N"/>
</dbReference>
<evidence type="ECO:0000256" key="7">
    <source>
        <dbReference type="SAM" id="MobiDB-lite"/>
    </source>
</evidence>
<evidence type="ECO:0000256" key="2">
    <source>
        <dbReference type="ARBA" id="ARBA00022980"/>
    </source>
</evidence>
<comment type="similarity">
    <text evidence="1 5 6">Belongs to the universal ribosomal protein uL15 family.</text>
</comment>
<dbReference type="AlphaFoldDB" id="A0A8D5U8F1"/>
<dbReference type="SUPFAM" id="SSF52080">
    <property type="entry name" value="Ribosomal proteins L15p and L18e"/>
    <property type="match status" value="1"/>
</dbReference>
<dbReference type="GO" id="GO:0003735">
    <property type="term" value="F:structural constituent of ribosome"/>
    <property type="evidence" value="ECO:0007669"/>
    <property type="project" value="InterPro"/>
</dbReference>
<dbReference type="GO" id="GO:0019843">
    <property type="term" value="F:rRNA binding"/>
    <property type="evidence" value="ECO:0007669"/>
    <property type="project" value="UniProtKB-UniRule"/>
</dbReference>
<dbReference type="PANTHER" id="PTHR11721">
    <property type="entry name" value="60S RIBOSOMAL PROTEIN L27A"/>
    <property type="match status" value="1"/>
</dbReference>
<dbReference type="GO" id="GO:0022625">
    <property type="term" value="C:cytosolic large ribosomal subunit"/>
    <property type="evidence" value="ECO:0007669"/>
    <property type="project" value="TreeGrafter"/>
</dbReference>
<comment type="subunit">
    <text evidence="5">Part of the 50S ribosomal subunit.</text>
</comment>
<dbReference type="PANTHER" id="PTHR11721:SF3">
    <property type="entry name" value="LARGE RIBOSOMAL SUBUNIT PROTEIN UL15"/>
    <property type="match status" value="1"/>
</dbReference>
<evidence type="ECO:0000256" key="3">
    <source>
        <dbReference type="ARBA" id="ARBA00023274"/>
    </source>
</evidence>
<feature type="region of interest" description="Disordered" evidence="7">
    <location>
        <begin position="1"/>
        <end position="33"/>
    </location>
</feature>
<keyword evidence="10" id="KW-1185">Reference proteome</keyword>
<feature type="compositionally biased region" description="Basic residues" evidence="7">
    <location>
        <begin position="1"/>
        <end position="16"/>
    </location>
</feature>
<feature type="domain" description="Large ribosomal subunit protein uL15/eL18" evidence="8">
    <location>
        <begin position="71"/>
        <end position="138"/>
    </location>
</feature>
<gene>
    <name evidence="5" type="primary">rpl15</name>
    <name evidence="9" type="ORF">KN1_19560</name>
</gene>
<dbReference type="RefSeq" id="WP_221287342.1">
    <property type="nucleotide sequence ID" value="NZ_AP024597.1"/>
</dbReference>
<dbReference type="Proteomes" id="UP000825123">
    <property type="component" value="Chromosome"/>
</dbReference>
<name>A0A8D5U8F1_9CREN</name>
<dbReference type="InterPro" id="IPR021131">
    <property type="entry name" value="Ribosomal_uL15/eL18"/>
</dbReference>
<dbReference type="Gene3D" id="4.10.990.10">
    <property type="match status" value="1"/>
</dbReference>
<evidence type="ECO:0000313" key="9">
    <source>
        <dbReference type="EMBL" id="BCU70659.1"/>
    </source>
</evidence>
<dbReference type="KEGG" id="csty:KN1_19560"/>
<evidence type="ECO:0000313" key="10">
    <source>
        <dbReference type="Proteomes" id="UP000825123"/>
    </source>
</evidence>
<dbReference type="Pfam" id="PF00828">
    <property type="entry name" value="Ribosomal_L27A"/>
    <property type="match status" value="1"/>
</dbReference>
<keyword evidence="2 5" id="KW-0689">Ribosomal protein</keyword>
<dbReference type="InterPro" id="IPR030878">
    <property type="entry name" value="Ribosomal_uL15"/>
</dbReference>
<dbReference type="GO" id="GO:0006412">
    <property type="term" value="P:translation"/>
    <property type="evidence" value="ECO:0007669"/>
    <property type="project" value="UniProtKB-UniRule"/>
</dbReference>
<keyword evidence="5" id="KW-0694">RNA-binding</keyword>
<dbReference type="Gene3D" id="3.100.10.10">
    <property type="match status" value="1"/>
</dbReference>
<dbReference type="InterPro" id="IPR001196">
    <property type="entry name" value="Ribosomal_uL15_CS"/>
</dbReference>
<evidence type="ECO:0000256" key="5">
    <source>
        <dbReference type="HAMAP-Rule" id="MF_01341"/>
    </source>
</evidence>
<dbReference type="EMBL" id="AP024597">
    <property type="protein sequence ID" value="BCU70659.1"/>
    <property type="molecule type" value="Genomic_DNA"/>
</dbReference>
<evidence type="ECO:0000256" key="4">
    <source>
        <dbReference type="ARBA" id="ARBA00035200"/>
    </source>
</evidence>